<name>A0A3N5Y6A4_9ALTE</name>
<comment type="caution">
    <text evidence="1">The sequence shown here is derived from an EMBL/GenBank/DDBJ whole genome shotgun (WGS) entry which is preliminary data.</text>
</comment>
<dbReference type="AlphaFoldDB" id="A0A3N5Y6A4"/>
<sequence>MVKLIGCFLLCVVATRGVAIEISYAQLAMLQNEGEASLQMSALNHEVTDIWHQHLRLHRLAKSEVVSVNEQTWVSSLLSTEAILSVPNPDHPNQQLVVVDIAKQASAVKILWEMKSMAEDIERQWQYGSLDWKNVVLHQDKSRAMRWWLTTISTARAEQVAEHAIQQGIEYVSVNNAMLSALIQQSRSPVLMQYLWANTPDAFTYQVLQQVPNQLNEADAIEQLIVASRNQPLASQAIMLLAKHYSHNQKAQMFLQSALNDPQLQWLTAAAVGMLKDSQP</sequence>
<accession>A0A3N5Y6A4</accession>
<reference evidence="1 2" key="1">
    <citation type="submission" date="2018-11" db="EMBL/GenBank/DDBJ databases">
        <authorList>
            <person name="Ye M.-Q."/>
            <person name="Du Z.-J."/>
        </authorList>
    </citation>
    <scope>NUCLEOTIDE SEQUENCE [LARGE SCALE GENOMIC DNA]</scope>
    <source>
        <strain evidence="1 2">U0105</strain>
    </source>
</reference>
<dbReference type="OrthoDB" id="5825090at2"/>
<evidence type="ECO:0000313" key="2">
    <source>
        <dbReference type="Proteomes" id="UP000275281"/>
    </source>
</evidence>
<proteinExistence type="predicted"/>
<dbReference type="Proteomes" id="UP000275281">
    <property type="component" value="Unassembled WGS sequence"/>
</dbReference>
<dbReference type="RefSeq" id="WP_124028570.1">
    <property type="nucleotide sequence ID" value="NZ_JBHRSN010000007.1"/>
</dbReference>
<organism evidence="1 2">
    <name type="scientific">Alteromonas sediminis</name>
    <dbReference type="NCBI Taxonomy" id="2259342"/>
    <lineage>
        <taxon>Bacteria</taxon>
        <taxon>Pseudomonadati</taxon>
        <taxon>Pseudomonadota</taxon>
        <taxon>Gammaproteobacteria</taxon>
        <taxon>Alteromonadales</taxon>
        <taxon>Alteromonadaceae</taxon>
        <taxon>Alteromonas/Salinimonas group</taxon>
        <taxon>Alteromonas</taxon>
    </lineage>
</organism>
<protein>
    <submittedName>
        <fullName evidence="1">Uncharacterized protein</fullName>
    </submittedName>
</protein>
<keyword evidence="2" id="KW-1185">Reference proteome</keyword>
<evidence type="ECO:0000313" key="1">
    <source>
        <dbReference type="EMBL" id="RPJ65939.1"/>
    </source>
</evidence>
<dbReference type="EMBL" id="RPOK01000004">
    <property type="protein sequence ID" value="RPJ65939.1"/>
    <property type="molecule type" value="Genomic_DNA"/>
</dbReference>
<gene>
    <name evidence="1" type="ORF">DRW07_14115</name>
</gene>